<dbReference type="Proteomes" id="UP000095287">
    <property type="component" value="Unplaced"/>
</dbReference>
<reference evidence="3" key="1">
    <citation type="submission" date="2016-11" db="UniProtKB">
        <authorList>
            <consortium name="WormBaseParasite"/>
        </authorList>
    </citation>
    <scope>IDENTIFICATION</scope>
</reference>
<name>A0A1I7ZDD2_9BILA</name>
<dbReference type="AlphaFoldDB" id="A0A1I7ZDD2"/>
<feature type="transmembrane region" description="Helical" evidence="1">
    <location>
        <begin position="12"/>
        <end position="27"/>
    </location>
</feature>
<protein>
    <submittedName>
        <fullName evidence="3">7TM_GPCR_Srx domain-containing protein</fullName>
    </submittedName>
</protein>
<evidence type="ECO:0000256" key="1">
    <source>
        <dbReference type="SAM" id="Phobius"/>
    </source>
</evidence>
<keyword evidence="1" id="KW-1133">Transmembrane helix</keyword>
<accession>A0A1I7ZDD2</accession>
<feature type="transmembrane region" description="Helical" evidence="1">
    <location>
        <begin position="48"/>
        <end position="67"/>
    </location>
</feature>
<evidence type="ECO:0000313" key="3">
    <source>
        <dbReference type="WBParaSite" id="L893_g25044.t1"/>
    </source>
</evidence>
<organism evidence="2 3">
    <name type="scientific">Steinernema glaseri</name>
    <dbReference type="NCBI Taxonomy" id="37863"/>
    <lineage>
        <taxon>Eukaryota</taxon>
        <taxon>Metazoa</taxon>
        <taxon>Ecdysozoa</taxon>
        <taxon>Nematoda</taxon>
        <taxon>Chromadorea</taxon>
        <taxon>Rhabditida</taxon>
        <taxon>Tylenchina</taxon>
        <taxon>Panagrolaimomorpha</taxon>
        <taxon>Strongyloidoidea</taxon>
        <taxon>Steinernematidae</taxon>
        <taxon>Steinernema</taxon>
    </lineage>
</organism>
<proteinExistence type="predicted"/>
<keyword evidence="2" id="KW-1185">Reference proteome</keyword>
<keyword evidence="1" id="KW-0472">Membrane</keyword>
<dbReference type="WBParaSite" id="L893_g25044.t1">
    <property type="protein sequence ID" value="L893_g25044.t1"/>
    <property type="gene ID" value="L893_g25044"/>
</dbReference>
<keyword evidence="1" id="KW-0812">Transmembrane</keyword>
<sequence length="100" mass="11236">MIAIDQLVCPQVALSLLLGVIAFVAMFRHRLAEWKHRLIVFFSDPKKAAVAIVIGFPYSIFIPFINFPGRDYLVASFAKWYSGSEESDFGHLNATVQSVM</sequence>
<evidence type="ECO:0000313" key="2">
    <source>
        <dbReference type="Proteomes" id="UP000095287"/>
    </source>
</evidence>